<evidence type="ECO:0000313" key="3">
    <source>
        <dbReference type="Proteomes" id="UP001301958"/>
    </source>
</evidence>
<feature type="transmembrane region" description="Helical" evidence="1">
    <location>
        <begin position="7"/>
        <end position="27"/>
    </location>
</feature>
<evidence type="ECO:0000313" key="2">
    <source>
        <dbReference type="EMBL" id="KAK4221293.1"/>
    </source>
</evidence>
<organism evidence="2 3">
    <name type="scientific">Podospora fimiseda</name>
    <dbReference type="NCBI Taxonomy" id="252190"/>
    <lineage>
        <taxon>Eukaryota</taxon>
        <taxon>Fungi</taxon>
        <taxon>Dikarya</taxon>
        <taxon>Ascomycota</taxon>
        <taxon>Pezizomycotina</taxon>
        <taxon>Sordariomycetes</taxon>
        <taxon>Sordariomycetidae</taxon>
        <taxon>Sordariales</taxon>
        <taxon>Podosporaceae</taxon>
        <taxon>Podospora</taxon>
    </lineage>
</organism>
<keyword evidence="1" id="KW-1133">Transmembrane helix</keyword>
<keyword evidence="1" id="KW-0812">Transmembrane</keyword>
<dbReference type="AlphaFoldDB" id="A0AAN6YMV1"/>
<sequence length="81" mass="9131">MLPLASRYLPLIIIATIPLFLKISGYSSQLHKYMLGPCTLQFSGVVALKFISKFKLDSHYPYLQTAHQCRPLTHCSDCSTL</sequence>
<dbReference type="Proteomes" id="UP001301958">
    <property type="component" value="Unassembled WGS sequence"/>
</dbReference>
<proteinExistence type="predicted"/>
<accession>A0AAN6YMV1</accession>
<reference evidence="2" key="1">
    <citation type="journal article" date="2023" name="Mol. Phylogenet. Evol.">
        <title>Genome-scale phylogeny and comparative genomics of the fungal order Sordariales.</title>
        <authorList>
            <person name="Hensen N."/>
            <person name="Bonometti L."/>
            <person name="Westerberg I."/>
            <person name="Brannstrom I.O."/>
            <person name="Guillou S."/>
            <person name="Cros-Aarteil S."/>
            <person name="Calhoun S."/>
            <person name="Haridas S."/>
            <person name="Kuo A."/>
            <person name="Mondo S."/>
            <person name="Pangilinan J."/>
            <person name="Riley R."/>
            <person name="LaButti K."/>
            <person name="Andreopoulos B."/>
            <person name="Lipzen A."/>
            <person name="Chen C."/>
            <person name="Yan M."/>
            <person name="Daum C."/>
            <person name="Ng V."/>
            <person name="Clum A."/>
            <person name="Steindorff A."/>
            <person name="Ohm R.A."/>
            <person name="Martin F."/>
            <person name="Silar P."/>
            <person name="Natvig D.O."/>
            <person name="Lalanne C."/>
            <person name="Gautier V."/>
            <person name="Ament-Velasquez S.L."/>
            <person name="Kruys A."/>
            <person name="Hutchinson M.I."/>
            <person name="Powell A.J."/>
            <person name="Barry K."/>
            <person name="Miller A.N."/>
            <person name="Grigoriev I.V."/>
            <person name="Debuchy R."/>
            <person name="Gladieux P."/>
            <person name="Hiltunen Thoren M."/>
            <person name="Johannesson H."/>
        </authorList>
    </citation>
    <scope>NUCLEOTIDE SEQUENCE</scope>
    <source>
        <strain evidence="2">CBS 990.96</strain>
    </source>
</reference>
<protein>
    <submittedName>
        <fullName evidence="2">Uncharacterized protein</fullName>
    </submittedName>
</protein>
<keyword evidence="3" id="KW-1185">Reference proteome</keyword>
<reference evidence="2" key="2">
    <citation type="submission" date="2023-05" db="EMBL/GenBank/DDBJ databases">
        <authorList>
            <consortium name="Lawrence Berkeley National Laboratory"/>
            <person name="Steindorff A."/>
            <person name="Hensen N."/>
            <person name="Bonometti L."/>
            <person name="Westerberg I."/>
            <person name="Brannstrom I.O."/>
            <person name="Guillou S."/>
            <person name="Cros-Aarteil S."/>
            <person name="Calhoun S."/>
            <person name="Haridas S."/>
            <person name="Kuo A."/>
            <person name="Mondo S."/>
            <person name="Pangilinan J."/>
            <person name="Riley R."/>
            <person name="Labutti K."/>
            <person name="Andreopoulos B."/>
            <person name="Lipzen A."/>
            <person name="Chen C."/>
            <person name="Yanf M."/>
            <person name="Daum C."/>
            <person name="Ng V."/>
            <person name="Clum A."/>
            <person name="Ohm R."/>
            <person name="Martin F."/>
            <person name="Silar P."/>
            <person name="Natvig D."/>
            <person name="Lalanne C."/>
            <person name="Gautier V."/>
            <person name="Ament-Velasquez S.L."/>
            <person name="Kruys A."/>
            <person name="Hutchinson M.I."/>
            <person name="Powell A.J."/>
            <person name="Barry K."/>
            <person name="Miller A.N."/>
            <person name="Grigoriev I.V."/>
            <person name="Debuchy R."/>
            <person name="Gladieux P."/>
            <person name="Thoren M.H."/>
            <person name="Johannesson H."/>
        </authorList>
    </citation>
    <scope>NUCLEOTIDE SEQUENCE</scope>
    <source>
        <strain evidence="2">CBS 990.96</strain>
    </source>
</reference>
<dbReference type="EMBL" id="MU865563">
    <property type="protein sequence ID" value="KAK4221293.1"/>
    <property type="molecule type" value="Genomic_DNA"/>
</dbReference>
<gene>
    <name evidence="2" type="ORF">QBC38DRAFT_492348</name>
</gene>
<name>A0AAN6YMV1_9PEZI</name>
<comment type="caution">
    <text evidence="2">The sequence shown here is derived from an EMBL/GenBank/DDBJ whole genome shotgun (WGS) entry which is preliminary data.</text>
</comment>
<evidence type="ECO:0000256" key="1">
    <source>
        <dbReference type="SAM" id="Phobius"/>
    </source>
</evidence>
<keyword evidence="1" id="KW-0472">Membrane</keyword>